<evidence type="ECO:0000256" key="1">
    <source>
        <dbReference type="SAM" id="MobiDB-lite"/>
    </source>
</evidence>
<proteinExistence type="predicted"/>
<feature type="compositionally biased region" description="Low complexity" evidence="1">
    <location>
        <begin position="155"/>
        <end position="174"/>
    </location>
</feature>
<organism evidence="2 3">
    <name type="scientific">Cryoendolithus antarcticus</name>
    <dbReference type="NCBI Taxonomy" id="1507870"/>
    <lineage>
        <taxon>Eukaryota</taxon>
        <taxon>Fungi</taxon>
        <taxon>Dikarya</taxon>
        <taxon>Ascomycota</taxon>
        <taxon>Pezizomycotina</taxon>
        <taxon>Dothideomycetes</taxon>
        <taxon>Dothideomycetidae</taxon>
        <taxon>Cladosporiales</taxon>
        <taxon>Cladosporiaceae</taxon>
        <taxon>Cryoendolithus</taxon>
    </lineage>
</organism>
<feature type="region of interest" description="Disordered" evidence="1">
    <location>
        <begin position="1"/>
        <end position="64"/>
    </location>
</feature>
<name>A0A1V8T422_9PEZI</name>
<feature type="compositionally biased region" description="Polar residues" evidence="1">
    <location>
        <begin position="1"/>
        <end position="26"/>
    </location>
</feature>
<feature type="region of interest" description="Disordered" evidence="1">
    <location>
        <begin position="129"/>
        <end position="180"/>
    </location>
</feature>
<evidence type="ECO:0000313" key="2">
    <source>
        <dbReference type="EMBL" id="OQO06090.1"/>
    </source>
</evidence>
<evidence type="ECO:0000313" key="3">
    <source>
        <dbReference type="Proteomes" id="UP000192596"/>
    </source>
</evidence>
<accession>A0A1V8T422</accession>
<dbReference type="AlphaFoldDB" id="A0A1V8T422"/>
<dbReference type="EMBL" id="NAJO01000017">
    <property type="protein sequence ID" value="OQO06090.1"/>
    <property type="molecule type" value="Genomic_DNA"/>
</dbReference>
<dbReference type="OrthoDB" id="4395072at2759"/>
<dbReference type="InParanoid" id="A0A1V8T422"/>
<sequence length="951" mass="103673">MELVQNPSENGRVLQDSQSQNVTEQRTSSRKPSGKIPTLATAWFTKVTDRQRKNKTSTKQRATDGLVRVDTVEDALEPVQVPPASPAPRILISAEAQSLALTSQDAAPTLPDAANKAVIPPHDLALNGDQVAQKQSDESSALVKQDDSAPTQALQPSNQSEGSSSGLLSDSAPDVESNGGKLSLAVPAFQKQPAPTMMASHSTLGAIEESSESLTDYAKRAELAKSRIWTWLQHYMRGFERVQAAISVESTHPDRRILITVTCSGRAITKRKEIESILSQRSMRSELRDFRVEVKDATEGSGFWFMGLSMMTGSDVTVYGNSHIDVTNIYAKQDSLQFNWEKGVNASVPFAVSPYWTTGAALVECSVSRRPRSDEEALFGTLIRTQTKSTGSVPGEIFWTYGGTIKVDEQLYGFTTAHPLVYSHANDHDDLPKGEGKRPAKNDVPEGVIDGLYDEWQPLGLVSKYALADFGAVPAGNDWLLIDLISKTIPPPGQTYIRKGLVVQTHLGTVAGILLPGSSFIILGTSSFEAAKLDLARPLMNGDSGAFVVRDGDLFGVVIAGGKDPAGRPFAYVLKAQDVCKSVSDGMNGAAVRFPTSSENAILAHKTLYPDSRFITLASLYVDHLFNDTRVCAHIDIAAPPLQNSYGLQDHLVEALLALGAGHASAPTRRVPTLSALQSKRHRLVAMIRSFAGRSPSTSSWKRLAVSQPGIEAAAVVMTLLYWFEPSMAVDILLEVFRELQVHIIPSRKIVSNAVYDMSSILSGNSIEKVRRIAGRERPGFVFTCKALARIIYAAQISAFYVYTGPWAMWLYKLARLWLGYNGVYKVASAEAERAKFEHAIADMPIESDGNPVPFIFVRSAVSVADSVPPGGPTEDYGATPYGDIIDCPELKSVLSRIWDDPSSMIESEAAGPVDDRRLWSASDLEDPELTRRELRTWARQRSHDMLPMLV</sequence>
<reference evidence="3" key="1">
    <citation type="submission" date="2017-03" db="EMBL/GenBank/DDBJ databases">
        <title>Genomes of endolithic fungi from Antarctica.</title>
        <authorList>
            <person name="Coleine C."/>
            <person name="Masonjones S."/>
            <person name="Stajich J.E."/>
        </authorList>
    </citation>
    <scope>NUCLEOTIDE SEQUENCE [LARGE SCALE GENOMIC DNA]</scope>
    <source>
        <strain evidence="3">CCFEE 5527</strain>
    </source>
</reference>
<protein>
    <submittedName>
        <fullName evidence="2">Uncharacterized protein</fullName>
    </submittedName>
</protein>
<keyword evidence="3" id="KW-1185">Reference proteome</keyword>
<gene>
    <name evidence="2" type="ORF">B0A48_08678</name>
</gene>
<comment type="caution">
    <text evidence="2">The sequence shown here is derived from an EMBL/GenBank/DDBJ whole genome shotgun (WGS) entry which is preliminary data.</text>
</comment>
<dbReference type="Proteomes" id="UP000192596">
    <property type="component" value="Unassembled WGS sequence"/>
</dbReference>